<dbReference type="SUPFAM" id="SSF53850">
    <property type="entry name" value="Periplasmic binding protein-like II"/>
    <property type="match status" value="1"/>
</dbReference>
<evidence type="ECO:0000313" key="4">
    <source>
        <dbReference type="EMBL" id="TDF97787.1"/>
    </source>
</evidence>
<dbReference type="SMART" id="SM00062">
    <property type="entry name" value="PBPb"/>
    <property type="match status" value="1"/>
</dbReference>
<evidence type="ECO:0000259" key="3">
    <source>
        <dbReference type="SMART" id="SM00062"/>
    </source>
</evidence>
<evidence type="ECO:0000256" key="2">
    <source>
        <dbReference type="SAM" id="SignalP"/>
    </source>
</evidence>
<dbReference type="Pfam" id="PF00497">
    <property type="entry name" value="SBP_bac_3"/>
    <property type="match status" value="1"/>
</dbReference>
<feature type="signal peptide" evidence="2">
    <location>
        <begin position="1"/>
        <end position="31"/>
    </location>
</feature>
<reference evidence="4 5" key="1">
    <citation type="submission" date="2019-03" db="EMBL/GenBank/DDBJ databases">
        <title>Whole genome sequence of Arthrobacter sp JH1-1.</title>
        <authorList>
            <person name="Trinh H.N."/>
        </authorList>
    </citation>
    <scope>NUCLEOTIDE SEQUENCE [LARGE SCALE GENOMIC DNA]</scope>
    <source>
        <strain evidence="4 5">JH1-1</strain>
    </source>
</reference>
<gene>
    <name evidence="4" type="ORF">E1809_07175</name>
</gene>
<dbReference type="EMBL" id="SMRU01000007">
    <property type="protein sequence ID" value="TDF97787.1"/>
    <property type="molecule type" value="Genomic_DNA"/>
</dbReference>
<proteinExistence type="predicted"/>
<evidence type="ECO:0000256" key="1">
    <source>
        <dbReference type="ARBA" id="ARBA00022729"/>
    </source>
</evidence>
<sequence>MKNPPLNRHSRIGVPAVVAAAALLLTVTACSPTDGVATQGAADTTGAITGVPALQVDPAAVELLPASVKASKVLRVAIPTNEPPTQFYREGTQDMTGTNPDVARLIGEALGLKVEIHVANFDSIIPGLAANRYDMTVSSMTPTTKRMEVLDFVDYMQIGNAIAVPKGNPGGIKDEHALCGKKVGLLTGSYQLTVNVPAYDKECAAAGKESIQRSEFQDTRQAISALTSGRLDTVLADSPILNYAATQNPQIEVARTYEFAPVSVGVPKESGLVKSVSAALDAVIKSDSYTKVLAKYGLESSAITDARVDFAQ</sequence>
<dbReference type="OrthoDB" id="4633994at2"/>
<dbReference type="Proteomes" id="UP000295511">
    <property type="component" value="Unassembled WGS sequence"/>
</dbReference>
<protein>
    <submittedName>
        <fullName evidence="4">ABC transporter substrate-binding protein</fullName>
    </submittedName>
</protein>
<dbReference type="InterPro" id="IPR001638">
    <property type="entry name" value="Solute-binding_3/MltF_N"/>
</dbReference>
<dbReference type="CDD" id="cd01004">
    <property type="entry name" value="PBP2_MidA_like"/>
    <property type="match status" value="1"/>
</dbReference>
<dbReference type="AlphaFoldDB" id="A0A4R5KSH7"/>
<name>A0A4R5KSH7_9MICC</name>
<evidence type="ECO:0000313" key="5">
    <source>
        <dbReference type="Proteomes" id="UP000295511"/>
    </source>
</evidence>
<feature type="domain" description="Solute-binding protein family 3/N-terminal" evidence="3">
    <location>
        <begin position="73"/>
        <end position="300"/>
    </location>
</feature>
<feature type="chain" id="PRO_5020466209" evidence="2">
    <location>
        <begin position="32"/>
        <end position="312"/>
    </location>
</feature>
<dbReference type="Gene3D" id="3.40.190.10">
    <property type="entry name" value="Periplasmic binding protein-like II"/>
    <property type="match status" value="2"/>
</dbReference>
<comment type="caution">
    <text evidence="4">The sequence shown here is derived from an EMBL/GenBank/DDBJ whole genome shotgun (WGS) entry which is preliminary data.</text>
</comment>
<accession>A0A4R5KSH7</accession>
<keyword evidence="1 2" id="KW-0732">Signal</keyword>
<dbReference type="PANTHER" id="PTHR35936">
    <property type="entry name" value="MEMBRANE-BOUND LYTIC MUREIN TRANSGLYCOSYLASE F"/>
    <property type="match status" value="1"/>
</dbReference>
<dbReference type="RefSeq" id="WP_133203547.1">
    <property type="nucleotide sequence ID" value="NZ_SMRU01000007.1"/>
</dbReference>
<organism evidence="4 5">
    <name type="scientific">Arthrobacter terricola</name>
    <dbReference type="NCBI Taxonomy" id="2547396"/>
    <lineage>
        <taxon>Bacteria</taxon>
        <taxon>Bacillati</taxon>
        <taxon>Actinomycetota</taxon>
        <taxon>Actinomycetes</taxon>
        <taxon>Micrococcales</taxon>
        <taxon>Micrococcaceae</taxon>
        <taxon>Arthrobacter</taxon>
    </lineage>
</organism>
<keyword evidence="5" id="KW-1185">Reference proteome</keyword>
<dbReference type="PANTHER" id="PTHR35936:SF17">
    <property type="entry name" value="ARGININE-BINDING EXTRACELLULAR PROTEIN ARTP"/>
    <property type="match status" value="1"/>
</dbReference>
<dbReference type="PROSITE" id="PS51257">
    <property type="entry name" value="PROKAR_LIPOPROTEIN"/>
    <property type="match status" value="1"/>
</dbReference>